<dbReference type="RefSeq" id="XP_001580291.1">
    <property type="nucleotide sequence ID" value="XM_001580241.1"/>
</dbReference>
<evidence type="ECO:0000313" key="2">
    <source>
        <dbReference type="Proteomes" id="UP000001542"/>
    </source>
</evidence>
<gene>
    <name evidence="1" type="ORF">TVAG_452190</name>
</gene>
<sequence length="71" mass="7904">MSFYSPVIKDGKSSIPCPDSSNPFACTETGHYGNGYARITIYEQHNPITIVQCRPWLSFVSAAIFVILFSE</sequence>
<evidence type="ECO:0000313" key="1">
    <source>
        <dbReference type="EMBL" id="EAY19305.1"/>
    </source>
</evidence>
<dbReference type="KEGG" id="tva:5464831"/>
<reference evidence="1" key="2">
    <citation type="journal article" date="2007" name="Science">
        <title>Draft genome sequence of the sexually transmitted pathogen Trichomonas vaginalis.</title>
        <authorList>
            <person name="Carlton J.M."/>
            <person name="Hirt R.P."/>
            <person name="Silva J.C."/>
            <person name="Delcher A.L."/>
            <person name="Schatz M."/>
            <person name="Zhao Q."/>
            <person name="Wortman J.R."/>
            <person name="Bidwell S.L."/>
            <person name="Alsmark U.C.M."/>
            <person name="Besteiro S."/>
            <person name="Sicheritz-Ponten T."/>
            <person name="Noel C.J."/>
            <person name="Dacks J.B."/>
            <person name="Foster P.G."/>
            <person name="Simillion C."/>
            <person name="Van de Peer Y."/>
            <person name="Miranda-Saavedra D."/>
            <person name="Barton G.J."/>
            <person name="Westrop G.D."/>
            <person name="Mueller S."/>
            <person name="Dessi D."/>
            <person name="Fiori P.L."/>
            <person name="Ren Q."/>
            <person name="Paulsen I."/>
            <person name="Zhang H."/>
            <person name="Bastida-Corcuera F.D."/>
            <person name="Simoes-Barbosa A."/>
            <person name="Brown M.T."/>
            <person name="Hayes R.D."/>
            <person name="Mukherjee M."/>
            <person name="Okumura C.Y."/>
            <person name="Schneider R."/>
            <person name="Smith A.J."/>
            <person name="Vanacova S."/>
            <person name="Villalvazo M."/>
            <person name="Haas B.J."/>
            <person name="Pertea M."/>
            <person name="Feldblyum T.V."/>
            <person name="Utterback T.R."/>
            <person name="Shu C.L."/>
            <person name="Osoegawa K."/>
            <person name="de Jong P.J."/>
            <person name="Hrdy I."/>
            <person name="Horvathova L."/>
            <person name="Zubacova Z."/>
            <person name="Dolezal P."/>
            <person name="Malik S.B."/>
            <person name="Logsdon J.M. Jr."/>
            <person name="Henze K."/>
            <person name="Gupta A."/>
            <person name="Wang C.C."/>
            <person name="Dunne R.L."/>
            <person name="Upcroft J.A."/>
            <person name="Upcroft P."/>
            <person name="White O."/>
            <person name="Salzberg S.L."/>
            <person name="Tang P."/>
            <person name="Chiu C.-H."/>
            <person name="Lee Y.-S."/>
            <person name="Embley T.M."/>
            <person name="Coombs G.H."/>
            <person name="Mottram J.C."/>
            <person name="Tachezy J."/>
            <person name="Fraser-Liggett C.M."/>
            <person name="Johnson P.J."/>
        </authorList>
    </citation>
    <scope>NUCLEOTIDE SEQUENCE [LARGE SCALE GENOMIC DNA]</scope>
    <source>
        <strain evidence="1">G3</strain>
    </source>
</reference>
<dbReference type="Proteomes" id="UP000001542">
    <property type="component" value="Unassembled WGS sequence"/>
</dbReference>
<dbReference type="EMBL" id="DS113209">
    <property type="protein sequence ID" value="EAY19305.1"/>
    <property type="molecule type" value="Genomic_DNA"/>
</dbReference>
<name>A2DJU1_TRIV3</name>
<keyword evidence="2" id="KW-1185">Reference proteome</keyword>
<reference evidence="1" key="1">
    <citation type="submission" date="2006-10" db="EMBL/GenBank/DDBJ databases">
        <authorList>
            <person name="Amadeo P."/>
            <person name="Zhao Q."/>
            <person name="Wortman J."/>
            <person name="Fraser-Liggett C."/>
            <person name="Carlton J."/>
        </authorList>
    </citation>
    <scope>NUCLEOTIDE SEQUENCE</scope>
    <source>
        <strain evidence="1">G3</strain>
    </source>
</reference>
<accession>A2DJU1</accession>
<protein>
    <submittedName>
        <fullName evidence="1">Uncharacterized protein</fullName>
    </submittedName>
</protein>
<proteinExistence type="predicted"/>
<dbReference type="AlphaFoldDB" id="A2DJU1"/>
<organism evidence="1 2">
    <name type="scientific">Trichomonas vaginalis (strain ATCC PRA-98 / G3)</name>
    <dbReference type="NCBI Taxonomy" id="412133"/>
    <lineage>
        <taxon>Eukaryota</taxon>
        <taxon>Metamonada</taxon>
        <taxon>Parabasalia</taxon>
        <taxon>Trichomonadida</taxon>
        <taxon>Trichomonadidae</taxon>
        <taxon>Trichomonas</taxon>
    </lineage>
</organism>
<dbReference type="VEuPathDB" id="TrichDB:TVAGG3_0290220"/>
<dbReference type="VEuPathDB" id="TrichDB:TVAG_452190"/>
<dbReference type="InParanoid" id="A2DJU1"/>